<protein>
    <submittedName>
        <fullName evidence="2">Uncharacterized protein</fullName>
    </submittedName>
</protein>
<gene>
    <name evidence="2" type="ORF">Pan14r_30390</name>
</gene>
<proteinExistence type="predicted"/>
<reference evidence="2 3" key="1">
    <citation type="submission" date="2019-02" db="EMBL/GenBank/DDBJ databases">
        <title>Deep-cultivation of Planctomycetes and their phenomic and genomic characterization uncovers novel biology.</title>
        <authorList>
            <person name="Wiegand S."/>
            <person name="Jogler M."/>
            <person name="Boedeker C."/>
            <person name="Pinto D."/>
            <person name="Vollmers J."/>
            <person name="Rivas-Marin E."/>
            <person name="Kohn T."/>
            <person name="Peeters S.H."/>
            <person name="Heuer A."/>
            <person name="Rast P."/>
            <person name="Oberbeckmann S."/>
            <person name="Bunk B."/>
            <person name="Jeske O."/>
            <person name="Meyerdierks A."/>
            <person name="Storesund J.E."/>
            <person name="Kallscheuer N."/>
            <person name="Luecker S."/>
            <person name="Lage O.M."/>
            <person name="Pohl T."/>
            <person name="Merkel B.J."/>
            <person name="Hornburger P."/>
            <person name="Mueller R.-W."/>
            <person name="Bruemmer F."/>
            <person name="Labrenz M."/>
            <person name="Spormann A.M."/>
            <person name="Op Den Camp H."/>
            <person name="Overmann J."/>
            <person name="Amann R."/>
            <person name="Jetten M.S.M."/>
            <person name="Mascher T."/>
            <person name="Medema M.H."/>
            <person name="Devos D.P."/>
            <person name="Kaster A.-K."/>
            <person name="Ovreas L."/>
            <person name="Rohde M."/>
            <person name="Galperin M.Y."/>
            <person name="Jogler C."/>
        </authorList>
    </citation>
    <scope>NUCLEOTIDE SEQUENCE [LARGE SCALE GENOMIC DNA]</scope>
    <source>
        <strain evidence="2 3">Pan14r</strain>
    </source>
</reference>
<accession>A0A5C5YBQ6</accession>
<name>A0A5C5YBQ6_9PLAN</name>
<evidence type="ECO:0000313" key="2">
    <source>
        <dbReference type="EMBL" id="TWT70732.1"/>
    </source>
</evidence>
<evidence type="ECO:0000313" key="3">
    <source>
        <dbReference type="Proteomes" id="UP000317238"/>
    </source>
</evidence>
<dbReference type="EMBL" id="SJPL01000001">
    <property type="protein sequence ID" value="TWT70732.1"/>
    <property type="molecule type" value="Genomic_DNA"/>
</dbReference>
<dbReference type="AlphaFoldDB" id="A0A5C5YBQ6"/>
<keyword evidence="3" id="KW-1185">Reference proteome</keyword>
<comment type="caution">
    <text evidence="2">The sequence shown here is derived from an EMBL/GenBank/DDBJ whole genome shotgun (WGS) entry which is preliminary data.</text>
</comment>
<dbReference type="Proteomes" id="UP000317238">
    <property type="component" value="Unassembled WGS sequence"/>
</dbReference>
<organism evidence="2 3">
    <name type="scientific">Crateriforma conspicua</name>
    <dbReference type="NCBI Taxonomy" id="2527996"/>
    <lineage>
        <taxon>Bacteria</taxon>
        <taxon>Pseudomonadati</taxon>
        <taxon>Planctomycetota</taxon>
        <taxon>Planctomycetia</taxon>
        <taxon>Planctomycetales</taxon>
        <taxon>Planctomycetaceae</taxon>
        <taxon>Crateriforma</taxon>
    </lineage>
</organism>
<sequence>MAFFDALHAAERFASKDSGQMVPPKRRTSPRNHGLASPIA</sequence>
<feature type="region of interest" description="Disordered" evidence="1">
    <location>
        <begin position="15"/>
        <end position="40"/>
    </location>
</feature>
<evidence type="ECO:0000256" key="1">
    <source>
        <dbReference type="SAM" id="MobiDB-lite"/>
    </source>
</evidence>